<proteinExistence type="predicted"/>
<name>A0ABN2XTR2_9ACTN</name>
<dbReference type="Pfam" id="PF06013">
    <property type="entry name" value="WXG100"/>
    <property type="match status" value="1"/>
</dbReference>
<evidence type="ECO:0000313" key="1">
    <source>
        <dbReference type="EMBL" id="GAA2115496.1"/>
    </source>
</evidence>
<keyword evidence="2" id="KW-1185">Reference proteome</keyword>
<dbReference type="SUPFAM" id="SSF140453">
    <property type="entry name" value="EsxAB dimer-like"/>
    <property type="match status" value="1"/>
</dbReference>
<reference evidence="1 2" key="1">
    <citation type="journal article" date="2019" name="Int. J. Syst. Evol. Microbiol.">
        <title>The Global Catalogue of Microorganisms (GCM) 10K type strain sequencing project: providing services to taxonomists for standard genome sequencing and annotation.</title>
        <authorList>
            <consortium name="The Broad Institute Genomics Platform"/>
            <consortium name="The Broad Institute Genome Sequencing Center for Infectious Disease"/>
            <person name="Wu L."/>
            <person name="Ma J."/>
        </authorList>
    </citation>
    <scope>NUCLEOTIDE SEQUENCE [LARGE SCALE GENOMIC DNA]</scope>
    <source>
        <strain evidence="1 2">JCM 16021</strain>
    </source>
</reference>
<dbReference type="RefSeq" id="WP_344302697.1">
    <property type="nucleotide sequence ID" value="NZ_BAAAQQ010000002.1"/>
</dbReference>
<protein>
    <recommendedName>
        <fullName evidence="3">WXG100 family type VII secretion target</fullName>
    </recommendedName>
</protein>
<dbReference type="InterPro" id="IPR010310">
    <property type="entry name" value="T7SS_ESAT-6-like"/>
</dbReference>
<organism evidence="1 2">
    <name type="scientific">Nocardioides bigeumensis</name>
    <dbReference type="NCBI Taxonomy" id="433657"/>
    <lineage>
        <taxon>Bacteria</taxon>
        <taxon>Bacillati</taxon>
        <taxon>Actinomycetota</taxon>
        <taxon>Actinomycetes</taxon>
        <taxon>Propionibacteriales</taxon>
        <taxon>Nocardioidaceae</taxon>
        <taxon>Nocardioides</taxon>
    </lineage>
</organism>
<dbReference type="EMBL" id="BAAAQQ010000002">
    <property type="protein sequence ID" value="GAA2115496.1"/>
    <property type="molecule type" value="Genomic_DNA"/>
</dbReference>
<accession>A0ABN2XTR2</accession>
<evidence type="ECO:0000313" key="2">
    <source>
        <dbReference type="Proteomes" id="UP001500575"/>
    </source>
</evidence>
<dbReference type="Gene3D" id="1.10.287.1060">
    <property type="entry name" value="ESAT-6-like"/>
    <property type="match status" value="1"/>
</dbReference>
<dbReference type="InterPro" id="IPR036689">
    <property type="entry name" value="ESAT-6-like_sf"/>
</dbReference>
<comment type="caution">
    <text evidence="1">The sequence shown here is derived from an EMBL/GenBank/DDBJ whole genome shotgun (WGS) entry which is preliminary data.</text>
</comment>
<evidence type="ECO:0008006" key="3">
    <source>
        <dbReference type="Google" id="ProtNLM"/>
    </source>
</evidence>
<sequence length="104" mass="11166">MQLILDAFDKGLGDVRAASDRLGTDRRAIDQRVRGFLGSGWTGVAADSFVDAWGDWLTAAVDVEEGLVAMSGLLVAARRDFVAQDEASQQALDAISTRIIERLG</sequence>
<gene>
    <name evidence="1" type="ORF">GCM10009843_04940</name>
</gene>
<dbReference type="Proteomes" id="UP001500575">
    <property type="component" value="Unassembled WGS sequence"/>
</dbReference>